<proteinExistence type="predicted"/>
<keyword evidence="3" id="KW-1185">Reference proteome</keyword>
<evidence type="ECO:0000256" key="1">
    <source>
        <dbReference type="SAM" id="Phobius"/>
    </source>
</evidence>
<keyword evidence="1" id="KW-0472">Membrane</keyword>
<protein>
    <submittedName>
        <fullName evidence="2">Uncharacterized protein</fullName>
    </submittedName>
</protein>
<organism evidence="2 3">
    <name type="scientific">Pseudooceanicola marinus</name>
    <dbReference type="NCBI Taxonomy" id="396013"/>
    <lineage>
        <taxon>Bacteria</taxon>
        <taxon>Pseudomonadati</taxon>
        <taxon>Pseudomonadota</taxon>
        <taxon>Alphaproteobacteria</taxon>
        <taxon>Rhodobacterales</taxon>
        <taxon>Paracoccaceae</taxon>
        <taxon>Pseudooceanicola</taxon>
    </lineage>
</organism>
<reference evidence="2 3" key="1">
    <citation type="submission" date="2017-03" db="EMBL/GenBank/DDBJ databases">
        <authorList>
            <person name="Afonso C.L."/>
            <person name="Miller P.J."/>
            <person name="Scott M.A."/>
            <person name="Spackman E."/>
            <person name="Goraichik I."/>
            <person name="Dimitrov K.M."/>
            <person name="Suarez D.L."/>
            <person name="Swayne D.E."/>
        </authorList>
    </citation>
    <scope>NUCLEOTIDE SEQUENCE [LARGE SCALE GENOMIC DNA]</scope>
    <source>
        <strain evidence="2 3">CECT 7751</strain>
    </source>
</reference>
<feature type="transmembrane region" description="Helical" evidence="1">
    <location>
        <begin position="39"/>
        <end position="62"/>
    </location>
</feature>
<keyword evidence="1" id="KW-0812">Transmembrane</keyword>
<sequence length="63" mass="7056">MTHVKGVKTYLRVNGGMKPRARSPTSLPETQQGRPTWRAALLVFLCLAPPVWLALTLAEALWR</sequence>
<accession>A0A1X6Z8Y2</accession>
<keyword evidence="1" id="KW-1133">Transmembrane helix</keyword>
<gene>
    <name evidence="2" type="ORF">PSM7751_02023</name>
</gene>
<dbReference type="RefSeq" id="WP_143515605.1">
    <property type="nucleotide sequence ID" value="NZ_FWFN01000004.1"/>
</dbReference>
<evidence type="ECO:0000313" key="3">
    <source>
        <dbReference type="Proteomes" id="UP000193963"/>
    </source>
</evidence>
<name>A0A1X6Z8Y2_9RHOB</name>
<dbReference type="EMBL" id="FWFN01000004">
    <property type="protein sequence ID" value="SLN44297.1"/>
    <property type="molecule type" value="Genomic_DNA"/>
</dbReference>
<dbReference type="Proteomes" id="UP000193963">
    <property type="component" value="Unassembled WGS sequence"/>
</dbReference>
<evidence type="ECO:0000313" key="2">
    <source>
        <dbReference type="EMBL" id="SLN44297.1"/>
    </source>
</evidence>
<dbReference type="AlphaFoldDB" id="A0A1X6Z8Y2"/>